<feature type="compositionally biased region" description="Polar residues" evidence="2">
    <location>
        <begin position="419"/>
        <end position="448"/>
    </location>
</feature>
<accession>A0ABM1EHW0</accession>
<feature type="compositionally biased region" description="Polar residues" evidence="2">
    <location>
        <begin position="372"/>
        <end position="408"/>
    </location>
</feature>
<feature type="compositionally biased region" description="Polar residues" evidence="2">
    <location>
        <begin position="457"/>
        <end position="511"/>
    </location>
</feature>
<sequence length="532" mass="59406">MLSISQVCHSVGSEFYSSLCGMPDGELDKIIKSLEFENQQHAKVIAKEEQNIIAIEGALEKKQMAFIDIQQEISEIDANTKRTYKQFTHNRDRIESLKNDTELLVRHEKTLIQQLEQMKQSSEQELIEQQKVVEHYTAVALDYEQKYQSSPFAQQLQKKVEAVTCVEEQVKCNEDHLNRVKTLIEALNLSDLPFKDMSNMIVKVAALRIDTVSIESAIWKQKSVCEATRFKIDNMMAKKNSDLQLLEQKQRRLQSVADQLKAEKENMQARIKEAENLAQSDKVVAQRELNAQAAESSNLGSGSLEDMQTSIQQMSSEMVPVSGSLMSKQCTSQGSTPRASILQLIVPQLGTQSSNIPQLNVLQPSIPEPSILQHNVPQPSTPRISIPQLNVPQRNTPRPSIPQINVPQPSTPEPGILQHNVSQPSTPRISIPQLNTPRPSIPQINVPQPSTPRPSIPQFNVPQSSTPRPSIPQFNVPQSSTPRPSIPQFNVPQPSIPQFNVPQLSTPQINVPQSSTCQSSTPQPNTQQLGHI</sequence>
<evidence type="ECO:0000256" key="2">
    <source>
        <dbReference type="SAM" id="MobiDB-lite"/>
    </source>
</evidence>
<gene>
    <name evidence="4" type="primary">LOC106812418</name>
</gene>
<name>A0ABM1EHW0_PRICU</name>
<evidence type="ECO:0000313" key="3">
    <source>
        <dbReference type="Proteomes" id="UP000695022"/>
    </source>
</evidence>
<dbReference type="Proteomes" id="UP000695022">
    <property type="component" value="Unplaced"/>
</dbReference>
<feature type="coiled-coil region" evidence="1">
    <location>
        <begin position="105"/>
        <end position="132"/>
    </location>
</feature>
<feature type="coiled-coil region" evidence="1">
    <location>
        <begin position="236"/>
        <end position="277"/>
    </location>
</feature>
<feature type="compositionally biased region" description="Low complexity" evidence="2">
    <location>
        <begin position="512"/>
        <end position="532"/>
    </location>
</feature>
<organism evidence="3 4">
    <name type="scientific">Priapulus caudatus</name>
    <name type="common">Priapulid worm</name>
    <dbReference type="NCBI Taxonomy" id="37621"/>
    <lineage>
        <taxon>Eukaryota</taxon>
        <taxon>Metazoa</taxon>
        <taxon>Ecdysozoa</taxon>
        <taxon>Scalidophora</taxon>
        <taxon>Priapulida</taxon>
        <taxon>Priapulimorpha</taxon>
        <taxon>Priapulimorphida</taxon>
        <taxon>Priapulidae</taxon>
        <taxon>Priapulus</taxon>
    </lineage>
</organism>
<evidence type="ECO:0000313" key="4">
    <source>
        <dbReference type="RefSeq" id="XP_014671781.1"/>
    </source>
</evidence>
<keyword evidence="3" id="KW-1185">Reference proteome</keyword>
<dbReference type="GeneID" id="106812418"/>
<evidence type="ECO:0000256" key="1">
    <source>
        <dbReference type="SAM" id="Coils"/>
    </source>
</evidence>
<feature type="region of interest" description="Disordered" evidence="2">
    <location>
        <begin position="370"/>
        <end position="532"/>
    </location>
</feature>
<proteinExistence type="predicted"/>
<protein>
    <submittedName>
        <fullName evidence="4">Arp2/3 complex-activating protein rickA-like</fullName>
    </submittedName>
</protein>
<keyword evidence="1" id="KW-0175">Coiled coil</keyword>
<reference evidence="4" key="1">
    <citation type="submission" date="2025-08" db="UniProtKB">
        <authorList>
            <consortium name="RefSeq"/>
        </authorList>
    </citation>
    <scope>IDENTIFICATION</scope>
</reference>
<dbReference type="RefSeq" id="XP_014671781.1">
    <property type="nucleotide sequence ID" value="XM_014816295.1"/>
</dbReference>